<gene>
    <name evidence="9" type="ORF">HNR53_001239</name>
</gene>
<comment type="similarity">
    <text evidence="2">Belongs to the EamA transporter family.</text>
</comment>
<proteinExistence type="inferred from homology"/>
<evidence type="ECO:0000256" key="4">
    <source>
        <dbReference type="ARBA" id="ARBA00022692"/>
    </source>
</evidence>
<keyword evidence="6 7" id="KW-0472">Membrane</keyword>
<dbReference type="PANTHER" id="PTHR42920:SF5">
    <property type="entry name" value="EAMA DOMAIN-CONTAINING PROTEIN"/>
    <property type="match status" value="1"/>
</dbReference>
<protein>
    <submittedName>
        <fullName evidence="9">Drug/metabolite transporter (DMT)-like permease</fullName>
    </submittedName>
</protein>
<feature type="transmembrane region" description="Helical" evidence="7">
    <location>
        <begin position="247"/>
        <end position="267"/>
    </location>
</feature>
<comment type="caution">
    <text evidence="9">The sequence shown here is derived from an EMBL/GenBank/DDBJ whole genome shotgun (WGS) entry which is preliminary data.</text>
</comment>
<dbReference type="SUPFAM" id="SSF103481">
    <property type="entry name" value="Multidrug resistance efflux transporter EmrE"/>
    <property type="match status" value="2"/>
</dbReference>
<name>A0A7X0HPK5_9BACI</name>
<feature type="transmembrane region" description="Helical" evidence="7">
    <location>
        <begin position="148"/>
        <end position="167"/>
    </location>
</feature>
<feature type="transmembrane region" description="Helical" evidence="7">
    <location>
        <begin position="273"/>
        <end position="293"/>
    </location>
</feature>
<keyword evidence="5 7" id="KW-1133">Transmembrane helix</keyword>
<feature type="transmembrane region" description="Helical" evidence="7">
    <location>
        <begin position="69"/>
        <end position="93"/>
    </location>
</feature>
<dbReference type="AlphaFoldDB" id="A0A7X0HPK5"/>
<feature type="transmembrane region" description="Helical" evidence="7">
    <location>
        <begin position="179"/>
        <end position="200"/>
    </location>
</feature>
<organism evidence="9 10">
    <name type="scientific">Bacillus benzoevorans</name>
    <dbReference type="NCBI Taxonomy" id="1456"/>
    <lineage>
        <taxon>Bacteria</taxon>
        <taxon>Bacillati</taxon>
        <taxon>Bacillota</taxon>
        <taxon>Bacilli</taxon>
        <taxon>Bacillales</taxon>
        <taxon>Bacillaceae</taxon>
        <taxon>Bacillus</taxon>
    </lineage>
</organism>
<dbReference type="EMBL" id="JACHGK010000003">
    <property type="protein sequence ID" value="MBB6444630.1"/>
    <property type="molecule type" value="Genomic_DNA"/>
</dbReference>
<evidence type="ECO:0000256" key="6">
    <source>
        <dbReference type="ARBA" id="ARBA00023136"/>
    </source>
</evidence>
<feature type="transmembrane region" description="Helical" evidence="7">
    <location>
        <begin position="125"/>
        <end position="142"/>
    </location>
</feature>
<dbReference type="PANTHER" id="PTHR42920">
    <property type="entry name" value="OS03G0707200 PROTEIN-RELATED"/>
    <property type="match status" value="1"/>
</dbReference>
<dbReference type="InterPro" id="IPR051258">
    <property type="entry name" value="Diverse_Substrate_Transporter"/>
</dbReference>
<dbReference type="Pfam" id="PF00892">
    <property type="entry name" value="EamA"/>
    <property type="match status" value="2"/>
</dbReference>
<evidence type="ECO:0000256" key="1">
    <source>
        <dbReference type="ARBA" id="ARBA00004651"/>
    </source>
</evidence>
<feature type="transmembrane region" description="Helical" evidence="7">
    <location>
        <begin position="99"/>
        <end position="118"/>
    </location>
</feature>
<feature type="domain" description="EamA" evidence="8">
    <location>
        <begin position="7"/>
        <end position="141"/>
    </location>
</feature>
<feature type="transmembrane region" description="Helical" evidence="7">
    <location>
        <begin position="212"/>
        <end position="235"/>
    </location>
</feature>
<evidence type="ECO:0000256" key="2">
    <source>
        <dbReference type="ARBA" id="ARBA00007362"/>
    </source>
</evidence>
<dbReference type="InterPro" id="IPR000620">
    <property type="entry name" value="EamA_dom"/>
</dbReference>
<feature type="domain" description="EamA" evidence="8">
    <location>
        <begin position="150"/>
        <end position="288"/>
    </location>
</feature>
<accession>A0A7X0HPK5</accession>
<dbReference type="InterPro" id="IPR037185">
    <property type="entry name" value="EmrE-like"/>
</dbReference>
<feature type="transmembrane region" description="Helical" evidence="7">
    <location>
        <begin position="12"/>
        <end position="33"/>
    </location>
</feature>
<evidence type="ECO:0000313" key="9">
    <source>
        <dbReference type="EMBL" id="MBB6444630.1"/>
    </source>
</evidence>
<evidence type="ECO:0000256" key="5">
    <source>
        <dbReference type="ARBA" id="ARBA00022989"/>
    </source>
</evidence>
<keyword evidence="4 7" id="KW-0812">Transmembrane</keyword>
<evidence type="ECO:0000256" key="7">
    <source>
        <dbReference type="SAM" id="Phobius"/>
    </source>
</evidence>
<keyword evidence="10" id="KW-1185">Reference proteome</keyword>
<dbReference type="GO" id="GO:0005886">
    <property type="term" value="C:plasma membrane"/>
    <property type="evidence" value="ECO:0007669"/>
    <property type="project" value="UniProtKB-SubCell"/>
</dbReference>
<sequence>MNRVSIIADISLLLVALVWGATFVIVQNALFLLEPFTFNGIRFTIAGLLLLTWLLLFERKQLRKLERRILLSGILIGFWLFVGYAAQTAGLIYTTSAKAGFITGLSVVLVPVFSYFLLKHKPSQHAILGIIIATAGLYLLTMTDSAPLNIGDGLVFVCAIGFALQIIYTGKYSRNYPALLLTVIQIFTVAFLSLMGAFFFEDWHVMVKSAVIYAPEVVTALIVTSVFATAFAFFIQTSVQKYTTPTRVALIFATEPVFAAITGFIWADDRLSFSAIAGCFLILSGMVFSELPANKHFLQSKHKSEVNDHGSF</sequence>
<evidence type="ECO:0000256" key="3">
    <source>
        <dbReference type="ARBA" id="ARBA00022475"/>
    </source>
</evidence>
<comment type="subcellular location">
    <subcellularLocation>
        <location evidence="1">Cell membrane</location>
        <topology evidence="1">Multi-pass membrane protein</topology>
    </subcellularLocation>
</comment>
<evidence type="ECO:0000259" key="8">
    <source>
        <dbReference type="Pfam" id="PF00892"/>
    </source>
</evidence>
<dbReference type="Proteomes" id="UP000531594">
    <property type="component" value="Unassembled WGS sequence"/>
</dbReference>
<reference evidence="9 10" key="1">
    <citation type="submission" date="2020-08" db="EMBL/GenBank/DDBJ databases">
        <title>Genomic Encyclopedia of Type Strains, Phase IV (KMG-IV): sequencing the most valuable type-strain genomes for metagenomic binning, comparative biology and taxonomic classification.</title>
        <authorList>
            <person name="Goeker M."/>
        </authorList>
    </citation>
    <scope>NUCLEOTIDE SEQUENCE [LARGE SCALE GENOMIC DNA]</scope>
    <source>
        <strain evidence="9 10">DSM 5391</strain>
    </source>
</reference>
<keyword evidence="3" id="KW-1003">Cell membrane</keyword>
<evidence type="ECO:0000313" key="10">
    <source>
        <dbReference type="Proteomes" id="UP000531594"/>
    </source>
</evidence>
<feature type="transmembrane region" description="Helical" evidence="7">
    <location>
        <begin position="39"/>
        <end position="57"/>
    </location>
</feature>